<evidence type="ECO:0000256" key="5">
    <source>
        <dbReference type="ARBA" id="ARBA00022729"/>
    </source>
</evidence>
<accession>A0A2A6C6A8</accession>
<dbReference type="GO" id="GO:0043005">
    <property type="term" value="C:neuron projection"/>
    <property type="evidence" value="ECO:0000318"/>
    <property type="project" value="GO_Central"/>
</dbReference>
<comment type="subcellular location">
    <subcellularLocation>
        <location evidence="16">Postsynaptic cell membrane</location>
        <topology evidence="16">Multi-pass membrane protein</topology>
    </subcellularLocation>
</comment>
<evidence type="ECO:0000256" key="4">
    <source>
        <dbReference type="ARBA" id="ARBA00022692"/>
    </source>
</evidence>
<keyword evidence="4 17" id="KW-0812">Transmembrane</keyword>
<dbReference type="CDD" id="cd18997">
    <property type="entry name" value="LGIC_ECD_nAChR"/>
    <property type="match status" value="1"/>
</dbReference>
<dbReference type="InterPro" id="IPR038050">
    <property type="entry name" value="Neuro_actylchol_rec"/>
</dbReference>
<keyword evidence="19" id="KW-1185">Reference proteome</keyword>
<dbReference type="InterPro" id="IPR006029">
    <property type="entry name" value="Neurotrans-gated_channel_TM"/>
</dbReference>
<dbReference type="InterPro" id="IPR006202">
    <property type="entry name" value="Neur_chan_lig-bd"/>
</dbReference>
<dbReference type="PRINTS" id="PR00252">
    <property type="entry name" value="NRIONCHANNEL"/>
</dbReference>
<evidence type="ECO:0000256" key="15">
    <source>
        <dbReference type="ARBA" id="ARBA00023303"/>
    </source>
</evidence>
<evidence type="ECO:0000256" key="17">
    <source>
        <dbReference type="RuleBase" id="RU000687"/>
    </source>
</evidence>
<evidence type="ECO:0000256" key="12">
    <source>
        <dbReference type="ARBA" id="ARBA00023180"/>
    </source>
</evidence>
<feature type="transmembrane region" description="Helical" evidence="17">
    <location>
        <begin position="224"/>
        <end position="248"/>
    </location>
</feature>
<evidence type="ECO:0000256" key="9">
    <source>
        <dbReference type="ARBA" id="ARBA00023136"/>
    </source>
</evidence>
<dbReference type="GO" id="GO:0005886">
    <property type="term" value="C:plasma membrane"/>
    <property type="evidence" value="ECO:0000318"/>
    <property type="project" value="GO_Central"/>
</dbReference>
<dbReference type="GO" id="GO:0071316">
    <property type="term" value="P:cellular response to nicotine"/>
    <property type="evidence" value="ECO:0007669"/>
    <property type="project" value="EnsemblMetazoa"/>
</dbReference>
<dbReference type="PANTHER" id="PTHR18945">
    <property type="entry name" value="NEUROTRANSMITTER GATED ION CHANNEL"/>
    <property type="match status" value="1"/>
</dbReference>
<dbReference type="PROSITE" id="PS00236">
    <property type="entry name" value="NEUROTR_ION_CHANNEL"/>
    <property type="match status" value="1"/>
</dbReference>
<keyword evidence="8 17" id="KW-0406">Ion transport</keyword>
<dbReference type="InterPro" id="IPR006201">
    <property type="entry name" value="Neur_channel"/>
</dbReference>
<dbReference type="GO" id="GO:0045202">
    <property type="term" value="C:synapse"/>
    <property type="evidence" value="ECO:0000318"/>
    <property type="project" value="GO_Central"/>
</dbReference>
<keyword evidence="6 17" id="KW-1133">Transmembrane helix</keyword>
<evidence type="ECO:0000256" key="1">
    <source>
        <dbReference type="ARBA" id="ARBA00009237"/>
    </source>
</evidence>
<dbReference type="EnsemblMetazoa" id="PPA18364.1">
    <property type="protein sequence ID" value="PPA18364.1"/>
    <property type="gene ID" value="WBGene00107918"/>
</dbReference>
<keyword evidence="9 17" id="KW-0472">Membrane</keyword>
<evidence type="ECO:0000256" key="2">
    <source>
        <dbReference type="ARBA" id="ARBA00022448"/>
    </source>
</evidence>
<dbReference type="InterPro" id="IPR002394">
    <property type="entry name" value="Nicotinic_acetylcholine_rcpt"/>
</dbReference>
<dbReference type="Proteomes" id="UP000005239">
    <property type="component" value="Unassembled WGS sequence"/>
</dbReference>
<dbReference type="SUPFAM" id="SSF90112">
    <property type="entry name" value="Neurotransmitter-gated ion-channel transmembrane pore"/>
    <property type="match status" value="1"/>
</dbReference>
<keyword evidence="11" id="KW-0675">Receptor</keyword>
<evidence type="ECO:0000313" key="18">
    <source>
        <dbReference type="EnsemblMetazoa" id="PPA18364.1"/>
    </source>
</evidence>
<keyword evidence="15 17" id="KW-0407">Ion channel</keyword>
<dbReference type="GO" id="GO:0005892">
    <property type="term" value="C:acetylcholine-gated channel complex"/>
    <property type="evidence" value="ECO:0000318"/>
    <property type="project" value="GO_Central"/>
</dbReference>
<dbReference type="GO" id="GO:0045211">
    <property type="term" value="C:postsynaptic membrane"/>
    <property type="evidence" value="ECO:0007669"/>
    <property type="project" value="UniProtKB-SubCell"/>
</dbReference>
<reference evidence="19" key="1">
    <citation type="journal article" date="2008" name="Nat. Genet.">
        <title>The Pristionchus pacificus genome provides a unique perspective on nematode lifestyle and parasitism.</title>
        <authorList>
            <person name="Dieterich C."/>
            <person name="Clifton S.W."/>
            <person name="Schuster L.N."/>
            <person name="Chinwalla A."/>
            <person name="Delehaunty K."/>
            <person name="Dinkelacker I."/>
            <person name="Fulton L."/>
            <person name="Fulton R."/>
            <person name="Godfrey J."/>
            <person name="Minx P."/>
            <person name="Mitreva M."/>
            <person name="Roeseler W."/>
            <person name="Tian H."/>
            <person name="Witte H."/>
            <person name="Yang S.P."/>
            <person name="Wilson R.K."/>
            <person name="Sommer R.J."/>
        </authorList>
    </citation>
    <scope>NUCLEOTIDE SEQUENCE [LARGE SCALE GENOMIC DNA]</scope>
    <source>
        <strain evidence="19">PS312</strain>
    </source>
</reference>
<keyword evidence="13" id="KW-0628">Postsynaptic cell membrane</keyword>
<keyword evidence="3" id="KW-1003">Cell membrane</keyword>
<dbReference type="AlphaFoldDB" id="A0A2A6C6A8"/>
<gene>
    <name evidence="18" type="primary">WBGene00107918</name>
</gene>
<accession>A0A8R1YI88</accession>
<dbReference type="GO" id="GO:0042391">
    <property type="term" value="P:regulation of membrane potential"/>
    <property type="evidence" value="ECO:0000318"/>
    <property type="project" value="GO_Central"/>
</dbReference>
<keyword evidence="5" id="KW-0732">Signal</keyword>
<keyword evidence="10" id="KW-1015">Disulfide bond</keyword>
<dbReference type="GO" id="GO:0007268">
    <property type="term" value="P:chemical synaptic transmission"/>
    <property type="evidence" value="ECO:0000318"/>
    <property type="project" value="GO_Central"/>
</dbReference>
<feature type="transmembrane region" description="Helical" evidence="17">
    <location>
        <begin position="285"/>
        <end position="307"/>
    </location>
</feature>
<dbReference type="Pfam" id="PF02931">
    <property type="entry name" value="Neur_chan_LBD"/>
    <property type="match status" value="1"/>
</dbReference>
<dbReference type="FunFam" id="2.70.170.10:FF:000016">
    <property type="entry name" value="Nicotinic acetylcholine receptor subunit"/>
    <property type="match status" value="1"/>
</dbReference>
<dbReference type="CDD" id="cd19051">
    <property type="entry name" value="LGIC_TM_cation"/>
    <property type="match status" value="1"/>
</dbReference>
<evidence type="ECO:0000256" key="8">
    <source>
        <dbReference type="ARBA" id="ARBA00023065"/>
    </source>
</evidence>
<dbReference type="GO" id="GO:0022848">
    <property type="term" value="F:acetylcholine-gated monoatomic cation-selective channel activity"/>
    <property type="evidence" value="ECO:0007669"/>
    <property type="project" value="InterPro"/>
</dbReference>
<evidence type="ECO:0000256" key="11">
    <source>
        <dbReference type="ARBA" id="ARBA00023170"/>
    </source>
</evidence>
<dbReference type="GO" id="GO:0005231">
    <property type="term" value="F:excitatory extracellular ligand-gated monoatomic ion channel activity"/>
    <property type="evidence" value="ECO:0000318"/>
    <property type="project" value="GO_Central"/>
</dbReference>
<dbReference type="NCBIfam" id="TIGR00860">
    <property type="entry name" value="LIC"/>
    <property type="match status" value="1"/>
</dbReference>
<keyword evidence="14" id="KW-1071">Ligand-gated ion channel</keyword>
<evidence type="ECO:0000256" key="3">
    <source>
        <dbReference type="ARBA" id="ARBA00022475"/>
    </source>
</evidence>
<protein>
    <submittedName>
        <fullName evidence="18">Acr-15</fullName>
    </submittedName>
</protein>
<keyword evidence="2 17" id="KW-0813">Transport</keyword>
<evidence type="ECO:0000256" key="6">
    <source>
        <dbReference type="ARBA" id="ARBA00022989"/>
    </source>
</evidence>
<evidence type="ECO:0000256" key="16">
    <source>
        <dbReference type="ARBA" id="ARBA00034104"/>
    </source>
</evidence>
<dbReference type="GO" id="GO:1904315">
    <property type="term" value="F:transmitter-gated monoatomic ion channel activity involved in regulation of postsynaptic membrane potential"/>
    <property type="evidence" value="ECO:0000318"/>
    <property type="project" value="GO_Central"/>
</dbReference>
<dbReference type="InterPro" id="IPR036734">
    <property type="entry name" value="Neur_chan_lig-bd_sf"/>
</dbReference>
<reference evidence="18" key="2">
    <citation type="submission" date="2022-06" db="UniProtKB">
        <authorList>
            <consortium name="EnsemblMetazoa"/>
        </authorList>
    </citation>
    <scope>IDENTIFICATION</scope>
    <source>
        <strain evidence="18">PS312</strain>
    </source>
</reference>
<keyword evidence="7" id="KW-0770">Synapse</keyword>
<sequence>MLLLLIFGLLQWTHASPPELRLMNDLFSGYVKEERPVLNHETPVMIKLGVILQQIINLNEKEEQLEVNMWLKYQWMDENLKWDPEQYENVTTLVQPAGTTWQPDVLLYNSVDNAFDSTYKVNQISNSDGTQEWMPPGIFRVSCKLDIYWFPFDVQQCFFKFGSWTFDASKLNLVAGDFDMTEFIPNGEWIIESTIVNRSEKTYSCCPEIYPDLSFTMVLKRRTLYYAFNLIMPCMLTMLLVVLGFALSAESGEKIGLQITVSLAICIFLTIMNEMTPQTSESVPLLGVFFQSCMVISVLATTFTVYIQSFHFRCHQNHHRMGFWMRWLLLEWAPWLLRMKLPKRENNWKTIKTSWIERADSDEETKTAFDYQDGTAKMITNMGAAMKENFDNLVFQVHVNADVKRDLGLTKRLETLNRIYEHVKMIRENGDDGEEDQHVAHEWRFAAIVVDRIGLLSFTALIIVTSAILSLRAPYLFA</sequence>
<proteinExistence type="inferred from homology"/>
<dbReference type="SUPFAM" id="SSF63712">
    <property type="entry name" value="Nicotinic receptor ligand binding domain-like"/>
    <property type="match status" value="1"/>
</dbReference>
<dbReference type="GO" id="GO:0004888">
    <property type="term" value="F:transmembrane signaling receptor activity"/>
    <property type="evidence" value="ECO:0007669"/>
    <property type="project" value="InterPro"/>
</dbReference>
<feature type="transmembrane region" description="Helical" evidence="17">
    <location>
        <begin position="255"/>
        <end position="273"/>
    </location>
</feature>
<dbReference type="GO" id="GO:0034220">
    <property type="term" value="P:monoatomic ion transmembrane transport"/>
    <property type="evidence" value="ECO:0000318"/>
    <property type="project" value="GO_Central"/>
</dbReference>
<dbReference type="Pfam" id="PF02932">
    <property type="entry name" value="Neur_chan_memb"/>
    <property type="match status" value="1"/>
</dbReference>
<evidence type="ECO:0000256" key="7">
    <source>
        <dbReference type="ARBA" id="ARBA00023018"/>
    </source>
</evidence>
<dbReference type="InterPro" id="IPR018000">
    <property type="entry name" value="Neurotransmitter_ion_chnl_CS"/>
</dbReference>
<evidence type="ECO:0000256" key="13">
    <source>
        <dbReference type="ARBA" id="ARBA00023257"/>
    </source>
</evidence>
<name>A0A2A6C6A8_PRIPA</name>
<organism evidence="18 19">
    <name type="scientific">Pristionchus pacificus</name>
    <name type="common">Parasitic nematode worm</name>
    <dbReference type="NCBI Taxonomy" id="54126"/>
    <lineage>
        <taxon>Eukaryota</taxon>
        <taxon>Metazoa</taxon>
        <taxon>Ecdysozoa</taxon>
        <taxon>Nematoda</taxon>
        <taxon>Chromadorea</taxon>
        <taxon>Rhabditida</taxon>
        <taxon>Rhabditina</taxon>
        <taxon>Diplogasteromorpha</taxon>
        <taxon>Diplogasteroidea</taxon>
        <taxon>Neodiplogasteridae</taxon>
        <taxon>Pristionchus</taxon>
    </lineage>
</organism>
<dbReference type="OrthoDB" id="5975154at2759"/>
<keyword evidence="12" id="KW-0325">Glycoprotein</keyword>
<dbReference type="Gene3D" id="2.70.170.10">
    <property type="entry name" value="Neurotransmitter-gated ion-channel ligand-binding domain"/>
    <property type="match status" value="1"/>
</dbReference>
<dbReference type="PRINTS" id="PR00254">
    <property type="entry name" value="NICOTINICR"/>
</dbReference>
<dbReference type="Gene3D" id="1.20.58.390">
    <property type="entry name" value="Neurotransmitter-gated ion-channel transmembrane domain"/>
    <property type="match status" value="2"/>
</dbReference>
<comment type="similarity">
    <text evidence="1">Belongs to the ligand-gated ion channel (TC 1.A.9) family. Acetylcholine receptor (TC 1.A.9.1) subfamily.</text>
</comment>
<evidence type="ECO:0000313" key="19">
    <source>
        <dbReference type="Proteomes" id="UP000005239"/>
    </source>
</evidence>
<evidence type="ECO:0000256" key="14">
    <source>
        <dbReference type="ARBA" id="ARBA00023286"/>
    </source>
</evidence>
<dbReference type="InterPro" id="IPR036719">
    <property type="entry name" value="Neuro-gated_channel_TM_sf"/>
</dbReference>
<evidence type="ECO:0000256" key="10">
    <source>
        <dbReference type="ARBA" id="ARBA00023157"/>
    </source>
</evidence>
<feature type="transmembrane region" description="Helical" evidence="17">
    <location>
        <begin position="453"/>
        <end position="475"/>
    </location>
</feature>